<keyword evidence="2" id="KW-0548">Nucleotidyltransferase</keyword>
<reference evidence="2" key="1">
    <citation type="submission" date="2005-12" db="EMBL/GenBank/DDBJ databases">
        <title>Retrotransposon-based sequence-specific amplified polymorphism (SSAP) marker for genetic analyses in Brassica juncea.</title>
        <authorList>
            <person name="Sabharwal V."/>
            <person name="Negi M.S."/>
            <person name="Lakshmikumaran M."/>
        </authorList>
    </citation>
    <scope>NUCLEOTIDE SEQUENCE</scope>
</reference>
<dbReference type="AlphaFoldDB" id="Q1RPP8"/>
<dbReference type="GO" id="GO:0003964">
    <property type="term" value="F:RNA-directed DNA polymerase activity"/>
    <property type="evidence" value="ECO:0007669"/>
    <property type="project" value="UniProtKB-KW"/>
</dbReference>
<name>Q1RPP8_BRAJU</name>
<feature type="non-terminal residue" evidence="2">
    <location>
        <position position="1"/>
    </location>
</feature>
<protein>
    <submittedName>
        <fullName evidence="2">Polyprotein</fullName>
    </submittedName>
</protein>
<feature type="region of interest" description="Disordered" evidence="1">
    <location>
        <begin position="99"/>
        <end position="129"/>
    </location>
</feature>
<keyword evidence="2" id="KW-0808">Transferase</keyword>
<evidence type="ECO:0000256" key="1">
    <source>
        <dbReference type="SAM" id="MobiDB-lite"/>
    </source>
</evidence>
<organism evidence="2">
    <name type="scientific">Brassica juncea</name>
    <name type="common">Indian mustard</name>
    <name type="synonym">Sinapis juncea</name>
    <dbReference type="NCBI Taxonomy" id="3707"/>
    <lineage>
        <taxon>Eukaryota</taxon>
        <taxon>Viridiplantae</taxon>
        <taxon>Streptophyta</taxon>
        <taxon>Embryophyta</taxon>
        <taxon>Tracheophyta</taxon>
        <taxon>Spermatophyta</taxon>
        <taxon>Magnoliopsida</taxon>
        <taxon>eudicotyledons</taxon>
        <taxon>Gunneridae</taxon>
        <taxon>Pentapetalae</taxon>
        <taxon>rosids</taxon>
        <taxon>malvids</taxon>
        <taxon>Brassicales</taxon>
        <taxon>Brassicaceae</taxon>
        <taxon>Brassiceae</taxon>
        <taxon>Brassica</taxon>
    </lineage>
</organism>
<dbReference type="EMBL" id="AM177066">
    <property type="protein sequence ID" value="CAJ45570.1"/>
    <property type="molecule type" value="Genomic_DNA"/>
</dbReference>
<proteinExistence type="predicted"/>
<accession>Q1RPP8</accession>
<keyword evidence="2" id="KW-0695">RNA-directed DNA polymerase</keyword>
<evidence type="ECO:0000313" key="2">
    <source>
        <dbReference type="EMBL" id="CAJ45570.1"/>
    </source>
</evidence>
<sequence>SHRDPSLFIYGKGTKVIFLLLYVDDMLIKDLGEMKYFLGIELCRSKEGLFISQRKYALDLRKMLVHMEERQQKCPWKMGIAYHGPIRKVKGIRKLRLNQDRKKQVKRSWTSDPRAGTRSGSSSIKLGAPGNYLTKVRSAHGAGRTRTKHIDPGGRSNLKIAAVTSLSDLLHKERGQLADIFTKAASTKVCEFIHPRLGLIDLSCH</sequence>